<accession>A0AAJ8MA07</accession>
<keyword evidence="3" id="KW-1185">Reference proteome</keyword>
<protein>
    <submittedName>
        <fullName evidence="2">Uncharacterized protein</fullName>
    </submittedName>
</protein>
<gene>
    <name evidence="2" type="ORF">I302_107366</name>
</gene>
<proteinExistence type="predicted"/>
<reference evidence="2" key="2">
    <citation type="submission" date="2024-02" db="EMBL/GenBank/DDBJ databases">
        <title>Comparative genomics of Cryptococcus and Kwoniella reveals pathogenesis evolution and contrasting modes of karyotype evolution via chromosome fusion or intercentromeric recombination.</title>
        <authorList>
            <person name="Coelho M.A."/>
            <person name="David-Palma M."/>
            <person name="Shea T."/>
            <person name="Bowers K."/>
            <person name="McGinley-Smith S."/>
            <person name="Mohammad A.W."/>
            <person name="Gnirke A."/>
            <person name="Yurkov A.M."/>
            <person name="Nowrousian M."/>
            <person name="Sun S."/>
            <person name="Cuomo C.A."/>
            <person name="Heitman J."/>
        </authorList>
    </citation>
    <scope>NUCLEOTIDE SEQUENCE</scope>
    <source>
        <strain evidence="2">CBS 10118</strain>
    </source>
</reference>
<dbReference type="EMBL" id="CP144546">
    <property type="protein sequence ID" value="WVW85328.1"/>
    <property type="molecule type" value="Genomic_DNA"/>
</dbReference>
<dbReference type="RefSeq" id="XP_065726519.1">
    <property type="nucleotide sequence ID" value="XM_065870447.1"/>
</dbReference>
<evidence type="ECO:0000256" key="1">
    <source>
        <dbReference type="SAM" id="MobiDB-lite"/>
    </source>
</evidence>
<dbReference type="KEGG" id="kbi:30211295"/>
<name>A0AAJ8MA07_9TREE</name>
<reference evidence="2" key="1">
    <citation type="submission" date="2013-07" db="EMBL/GenBank/DDBJ databases">
        <authorList>
            <consortium name="The Broad Institute Genome Sequencing Platform"/>
            <person name="Cuomo C."/>
            <person name="Litvintseva A."/>
            <person name="Chen Y."/>
            <person name="Heitman J."/>
            <person name="Sun S."/>
            <person name="Springer D."/>
            <person name="Dromer F."/>
            <person name="Young S.K."/>
            <person name="Zeng Q."/>
            <person name="Gargeya S."/>
            <person name="Fitzgerald M."/>
            <person name="Abouelleil A."/>
            <person name="Alvarado L."/>
            <person name="Berlin A.M."/>
            <person name="Chapman S.B."/>
            <person name="Dewar J."/>
            <person name="Goldberg J."/>
            <person name="Griggs A."/>
            <person name="Gujja S."/>
            <person name="Hansen M."/>
            <person name="Howarth C."/>
            <person name="Imamovic A."/>
            <person name="Larimer J."/>
            <person name="McCowan C."/>
            <person name="Murphy C."/>
            <person name="Pearson M."/>
            <person name="Priest M."/>
            <person name="Roberts A."/>
            <person name="Saif S."/>
            <person name="Shea T."/>
            <person name="Sykes S."/>
            <person name="Wortman J."/>
            <person name="Nusbaum C."/>
            <person name="Birren B."/>
        </authorList>
    </citation>
    <scope>NUCLEOTIDE SEQUENCE</scope>
    <source>
        <strain evidence="2">CBS 10118</strain>
    </source>
</reference>
<dbReference type="Proteomes" id="UP000092730">
    <property type="component" value="Chromosome 6"/>
</dbReference>
<dbReference type="AlphaFoldDB" id="A0AAJ8MA07"/>
<evidence type="ECO:0000313" key="3">
    <source>
        <dbReference type="Proteomes" id="UP000092730"/>
    </source>
</evidence>
<evidence type="ECO:0000313" key="2">
    <source>
        <dbReference type="EMBL" id="WVW85328.1"/>
    </source>
</evidence>
<feature type="region of interest" description="Disordered" evidence="1">
    <location>
        <begin position="1"/>
        <end position="44"/>
    </location>
</feature>
<organism evidence="2 3">
    <name type="scientific">Kwoniella bestiolae CBS 10118</name>
    <dbReference type="NCBI Taxonomy" id="1296100"/>
    <lineage>
        <taxon>Eukaryota</taxon>
        <taxon>Fungi</taxon>
        <taxon>Dikarya</taxon>
        <taxon>Basidiomycota</taxon>
        <taxon>Agaricomycotina</taxon>
        <taxon>Tremellomycetes</taxon>
        <taxon>Tremellales</taxon>
        <taxon>Cryptococcaceae</taxon>
        <taxon>Kwoniella</taxon>
    </lineage>
</organism>
<sequence length="307" mass="33409">MTKPQKANVRFHSPPQSQSHPTTDTRRKCPISPPPPGRKKRPNHSLLLLLPKQIEFEQRNMNKPLDHTKYWNDYYSSPSIGEDEKLPKPPSKIKLYSTKWKLENPNPKCKPPSSSVDGEQAFYGNPMMMGYGGGMGMGMYPGMGVGPMGMGYGMGGGMGMMGYGMPRYGGYSMYGGYGGYGMVDPMMGQYGAPPAANFVDDFPDAHRIEHAYRQSAPDAYGMGMGMMGGGMGINNIPGSQVMLYGRGMPYNVGSALSIHSHKFGHLTDSICSSRAGTLKITFPIKNSRLLSAITKSINDNISPSDHG</sequence>
<dbReference type="GeneID" id="30211295"/>